<accession>A0ABQ9Z9I3</accession>
<dbReference type="SUPFAM" id="SSF53098">
    <property type="entry name" value="Ribonuclease H-like"/>
    <property type="match status" value="1"/>
</dbReference>
<reference evidence="2 3" key="1">
    <citation type="journal article" date="2023" name="Nucleic Acids Res.">
        <title>The hologenome of Daphnia magna reveals possible DNA methylation and microbiome-mediated evolution of the host genome.</title>
        <authorList>
            <person name="Chaturvedi A."/>
            <person name="Li X."/>
            <person name="Dhandapani V."/>
            <person name="Marshall H."/>
            <person name="Kissane S."/>
            <person name="Cuenca-Cambronero M."/>
            <person name="Asole G."/>
            <person name="Calvet F."/>
            <person name="Ruiz-Romero M."/>
            <person name="Marangio P."/>
            <person name="Guigo R."/>
            <person name="Rago D."/>
            <person name="Mirbahai L."/>
            <person name="Eastwood N."/>
            <person name="Colbourne J.K."/>
            <person name="Zhou J."/>
            <person name="Mallon E."/>
            <person name="Orsini L."/>
        </authorList>
    </citation>
    <scope>NUCLEOTIDE SEQUENCE [LARGE SCALE GENOMIC DNA]</scope>
    <source>
        <strain evidence="2">LRV0_1</strain>
    </source>
</reference>
<dbReference type="InterPro" id="IPR012337">
    <property type="entry name" value="RNaseH-like_sf"/>
</dbReference>
<dbReference type="PANTHER" id="PTHR37162">
    <property type="entry name" value="HAT FAMILY DIMERISATION DOMAINCONTAINING PROTEIN-RELATED"/>
    <property type="match status" value="1"/>
</dbReference>
<evidence type="ECO:0000313" key="2">
    <source>
        <dbReference type="EMBL" id="KAK4009569.1"/>
    </source>
</evidence>
<dbReference type="InterPro" id="IPR008906">
    <property type="entry name" value="HATC_C_dom"/>
</dbReference>
<keyword evidence="3" id="KW-1185">Reference proteome</keyword>
<dbReference type="PANTHER" id="PTHR37162:SF1">
    <property type="entry name" value="BED-TYPE DOMAIN-CONTAINING PROTEIN"/>
    <property type="match status" value="1"/>
</dbReference>
<gene>
    <name evidence="2" type="ORF">OUZ56_018703</name>
</gene>
<evidence type="ECO:0000259" key="1">
    <source>
        <dbReference type="Pfam" id="PF05699"/>
    </source>
</evidence>
<sequence>MALVISFCDGKMNSQLLQLARCKDATAEGLTTALLDILKESNIPKTQMVGFSTDTCNTMFGENNSVSQRLKQEIPHLMTVPSHFSAYKKKETLIEFQQFCQVEIHSILKPGSTHWLTLQPCAARILEQLNPLILFFADAVASKPNENNGKILKLLKDPFTKCYLEFLVMVLDKFNKFNASYKATSLYCSRGEKADEALDYARQPRSASDPAKKQFFTMFFPKERATAEEKARKYALAYLSKHQIQLPAKNAPSSDPIRMNYDRTFQLAFREEFERSFTPINYFFSSVQKFFITSISEIQKRFSFKDHVFQILPLVKPKNVRNLCPASLSSLFKRFPLLSDHCNVVEAEKEWRSHVNMPIDYFEIDSSQSTFEFYNMDVEFYWNRVFAGKPPSTEPQFPNLKVCISLLLSLPFSNASAERFFSSMKLTKTPVRNALHDKSVSALLKANNWLKNEGTTAGKVEIPDNLINLAKKVITNAAIQDSQSD</sequence>
<comment type="caution">
    <text evidence="2">The sequence shown here is derived from an EMBL/GenBank/DDBJ whole genome shotgun (WGS) entry which is preliminary data.</text>
</comment>
<name>A0ABQ9Z9I3_9CRUS</name>
<protein>
    <recommendedName>
        <fullName evidence="1">HAT C-terminal dimerisation domain-containing protein</fullName>
    </recommendedName>
</protein>
<proteinExistence type="predicted"/>
<dbReference type="Pfam" id="PF05699">
    <property type="entry name" value="Dimer_Tnp_hAT"/>
    <property type="match status" value="1"/>
</dbReference>
<dbReference type="Proteomes" id="UP001234178">
    <property type="component" value="Unassembled WGS sequence"/>
</dbReference>
<dbReference type="EMBL" id="JAOYFB010000003">
    <property type="protein sequence ID" value="KAK4009569.1"/>
    <property type="molecule type" value="Genomic_DNA"/>
</dbReference>
<evidence type="ECO:0000313" key="3">
    <source>
        <dbReference type="Proteomes" id="UP001234178"/>
    </source>
</evidence>
<organism evidence="2 3">
    <name type="scientific">Daphnia magna</name>
    <dbReference type="NCBI Taxonomy" id="35525"/>
    <lineage>
        <taxon>Eukaryota</taxon>
        <taxon>Metazoa</taxon>
        <taxon>Ecdysozoa</taxon>
        <taxon>Arthropoda</taxon>
        <taxon>Crustacea</taxon>
        <taxon>Branchiopoda</taxon>
        <taxon>Diplostraca</taxon>
        <taxon>Cladocera</taxon>
        <taxon>Anomopoda</taxon>
        <taxon>Daphniidae</taxon>
        <taxon>Daphnia</taxon>
    </lineage>
</organism>
<feature type="domain" description="HAT C-terminal dimerisation" evidence="1">
    <location>
        <begin position="392"/>
        <end position="450"/>
    </location>
</feature>